<name>B1FAY1_9BURK</name>
<dbReference type="RefSeq" id="WP_006750398.1">
    <property type="nucleotide sequence ID" value="NZ_ABLC01000016.1"/>
</dbReference>
<dbReference type="EMBL" id="ABLC01000016">
    <property type="protein sequence ID" value="EDT05255.1"/>
    <property type="molecule type" value="Genomic_DNA"/>
</dbReference>
<comment type="caution">
    <text evidence="1">The sequence shown here is derived from an EMBL/GenBank/DDBJ whole genome shotgun (WGS) entry which is preliminary data.</text>
</comment>
<reference evidence="1 2" key="1">
    <citation type="submission" date="2008-03" db="EMBL/GenBank/DDBJ databases">
        <title>Sequencing of the draft genome and assembly of Burkholderia ambifaria IOP40-10.</title>
        <authorList>
            <consortium name="US DOE Joint Genome Institute (JGI-PGF)"/>
            <person name="Copeland A."/>
            <person name="Lucas S."/>
            <person name="Lapidus A."/>
            <person name="Glavina del Rio T."/>
            <person name="Dalin E."/>
            <person name="Tice H."/>
            <person name="Bruce D."/>
            <person name="Goodwin L."/>
            <person name="Pitluck S."/>
            <person name="Larimer F."/>
            <person name="Land M.L."/>
            <person name="Hauser L."/>
            <person name="Tiedje J."/>
            <person name="Richardson P."/>
        </authorList>
    </citation>
    <scope>NUCLEOTIDE SEQUENCE [LARGE SCALE GENOMIC DNA]</scope>
    <source>
        <strain evidence="1 2">IOP40-10</strain>
    </source>
</reference>
<dbReference type="PATRIC" id="fig|396596.7.peg.6701"/>
<organism evidence="1 2">
    <name type="scientific">Burkholderia ambifaria IOP40-10</name>
    <dbReference type="NCBI Taxonomy" id="396596"/>
    <lineage>
        <taxon>Bacteria</taxon>
        <taxon>Pseudomonadati</taxon>
        <taxon>Pseudomonadota</taxon>
        <taxon>Betaproteobacteria</taxon>
        <taxon>Burkholderiales</taxon>
        <taxon>Burkholderiaceae</taxon>
        <taxon>Burkholderia</taxon>
        <taxon>Burkholderia cepacia complex</taxon>
    </lineage>
</organism>
<proteinExistence type="predicted"/>
<gene>
    <name evidence="1" type="ORF">BamIOP4010DRAFT_1190</name>
</gene>
<dbReference type="Proteomes" id="UP000005463">
    <property type="component" value="Unassembled WGS sequence"/>
</dbReference>
<dbReference type="AlphaFoldDB" id="B1FAY1"/>
<accession>B1FAY1</accession>
<protein>
    <submittedName>
        <fullName evidence="1">Uncharacterized protein</fullName>
    </submittedName>
</protein>
<sequence length="55" mass="6416">MTYQVLTVSRREIVWSDGRHTVRVRGEALLPTMAPNSRFSMFLLLRIDVNALIKR</sequence>
<evidence type="ECO:0000313" key="1">
    <source>
        <dbReference type="EMBL" id="EDT05255.1"/>
    </source>
</evidence>
<evidence type="ECO:0000313" key="2">
    <source>
        <dbReference type="Proteomes" id="UP000005463"/>
    </source>
</evidence>